<dbReference type="Gene3D" id="3.30.70.270">
    <property type="match status" value="1"/>
</dbReference>
<organism evidence="9 10">
    <name type="scientific">Paspalum notatum var. saurae</name>
    <dbReference type="NCBI Taxonomy" id="547442"/>
    <lineage>
        <taxon>Eukaryota</taxon>
        <taxon>Viridiplantae</taxon>
        <taxon>Streptophyta</taxon>
        <taxon>Embryophyta</taxon>
        <taxon>Tracheophyta</taxon>
        <taxon>Spermatophyta</taxon>
        <taxon>Magnoliopsida</taxon>
        <taxon>Liliopsida</taxon>
        <taxon>Poales</taxon>
        <taxon>Poaceae</taxon>
        <taxon>PACMAD clade</taxon>
        <taxon>Panicoideae</taxon>
        <taxon>Andropogonodae</taxon>
        <taxon>Paspaleae</taxon>
        <taxon>Paspalinae</taxon>
        <taxon>Paspalum</taxon>
    </lineage>
</organism>
<dbReference type="Gene3D" id="3.10.10.10">
    <property type="entry name" value="HIV Type 1 Reverse Transcriptase, subunit A, domain 1"/>
    <property type="match status" value="1"/>
</dbReference>
<keyword evidence="4" id="KW-0540">Nuclease</keyword>
<evidence type="ECO:0000256" key="5">
    <source>
        <dbReference type="ARBA" id="ARBA00022759"/>
    </source>
</evidence>
<keyword evidence="5" id="KW-0255">Endonuclease</keyword>
<evidence type="ECO:0000259" key="8">
    <source>
        <dbReference type="PROSITE" id="PS50878"/>
    </source>
</evidence>
<dbReference type="Pfam" id="PF24626">
    <property type="entry name" value="SH3_Tf2-1"/>
    <property type="match status" value="1"/>
</dbReference>
<dbReference type="FunFam" id="3.10.10.10:FF:000007">
    <property type="entry name" value="Retrovirus-related Pol polyprotein from transposon 17.6-like Protein"/>
    <property type="match status" value="1"/>
</dbReference>
<dbReference type="SUPFAM" id="SSF54160">
    <property type="entry name" value="Chromo domain-like"/>
    <property type="match status" value="1"/>
</dbReference>
<dbReference type="InterPro" id="IPR053134">
    <property type="entry name" value="RNA-dir_DNA_polymerase"/>
</dbReference>
<dbReference type="GO" id="GO:0004519">
    <property type="term" value="F:endonuclease activity"/>
    <property type="evidence" value="ECO:0007669"/>
    <property type="project" value="UniProtKB-KW"/>
</dbReference>
<protein>
    <recommendedName>
        <fullName evidence="8">Reverse transcriptase domain-containing protein</fullName>
    </recommendedName>
</protein>
<name>A0AAQ3WKY4_PASNO</name>
<dbReference type="Pfam" id="PF00078">
    <property type="entry name" value="RVT_1"/>
    <property type="match status" value="1"/>
</dbReference>
<feature type="domain" description="Reverse transcriptase" evidence="8">
    <location>
        <begin position="121"/>
        <end position="334"/>
    </location>
</feature>
<evidence type="ECO:0000256" key="2">
    <source>
        <dbReference type="ARBA" id="ARBA00022679"/>
    </source>
</evidence>
<dbReference type="InterPro" id="IPR000477">
    <property type="entry name" value="RT_dom"/>
</dbReference>
<keyword evidence="10" id="KW-1185">Reference proteome</keyword>
<evidence type="ECO:0000256" key="7">
    <source>
        <dbReference type="ARBA" id="ARBA00022918"/>
    </source>
</evidence>
<dbReference type="GO" id="GO:0008233">
    <property type="term" value="F:peptidase activity"/>
    <property type="evidence" value="ECO:0007669"/>
    <property type="project" value="UniProtKB-KW"/>
</dbReference>
<dbReference type="AlphaFoldDB" id="A0AAQ3WKY4"/>
<dbReference type="InterPro" id="IPR056924">
    <property type="entry name" value="SH3_Tf2-1"/>
</dbReference>
<dbReference type="PROSITE" id="PS50878">
    <property type="entry name" value="RT_POL"/>
    <property type="match status" value="1"/>
</dbReference>
<accession>A0AAQ3WKY4</accession>
<keyword evidence="6" id="KW-0378">Hydrolase</keyword>
<keyword evidence="7" id="KW-0695">RNA-directed DNA polymerase</keyword>
<evidence type="ECO:0000256" key="3">
    <source>
        <dbReference type="ARBA" id="ARBA00022695"/>
    </source>
</evidence>
<evidence type="ECO:0000256" key="1">
    <source>
        <dbReference type="ARBA" id="ARBA00022670"/>
    </source>
</evidence>
<dbReference type="EMBL" id="CP144747">
    <property type="protein sequence ID" value="WVZ65095.1"/>
    <property type="molecule type" value="Genomic_DNA"/>
</dbReference>
<dbReference type="InterPro" id="IPR012337">
    <property type="entry name" value="RNaseH-like_sf"/>
</dbReference>
<dbReference type="GO" id="GO:0003964">
    <property type="term" value="F:RNA-directed DNA polymerase activity"/>
    <property type="evidence" value="ECO:0007669"/>
    <property type="project" value="UniProtKB-KW"/>
</dbReference>
<gene>
    <name evidence="9" type="ORF">U9M48_014516</name>
</gene>
<keyword evidence="3" id="KW-0548">Nucleotidyltransferase</keyword>
<dbReference type="InterPro" id="IPR016197">
    <property type="entry name" value="Chromo-like_dom_sf"/>
</dbReference>
<evidence type="ECO:0000313" key="10">
    <source>
        <dbReference type="Proteomes" id="UP001341281"/>
    </source>
</evidence>
<keyword evidence="2" id="KW-0808">Transferase</keyword>
<dbReference type="CDD" id="cd01647">
    <property type="entry name" value="RT_LTR"/>
    <property type="match status" value="1"/>
</dbReference>
<dbReference type="InterPro" id="IPR036397">
    <property type="entry name" value="RNaseH_sf"/>
</dbReference>
<dbReference type="SUPFAM" id="SSF53098">
    <property type="entry name" value="Ribonuclease H-like"/>
    <property type="match status" value="1"/>
</dbReference>
<evidence type="ECO:0000313" key="9">
    <source>
        <dbReference type="EMBL" id="WVZ65095.1"/>
    </source>
</evidence>
<dbReference type="InterPro" id="IPR043502">
    <property type="entry name" value="DNA/RNA_pol_sf"/>
</dbReference>
<dbReference type="SUPFAM" id="SSF56672">
    <property type="entry name" value="DNA/RNA polymerases"/>
    <property type="match status" value="2"/>
</dbReference>
<dbReference type="GO" id="GO:0003676">
    <property type="term" value="F:nucleic acid binding"/>
    <property type="evidence" value="ECO:0007669"/>
    <property type="project" value="InterPro"/>
</dbReference>
<proteinExistence type="predicted"/>
<reference evidence="9 10" key="1">
    <citation type="submission" date="2024-02" db="EMBL/GenBank/DDBJ databases">
        <title>High-quality chromosome-scale genome assembly of Pensacola bahiagrass (Paspalum notatum Flugge var. saurae).</title>
        <authorList>
            <person name="Vega J.M."/>
            <person name="Podio M."/>
            <person name="Orjuela J."/>
            <person name="Siena L.A."/>
            <person name="Pessino S.C."/>
            <person name="Combes M.C."/>
            <person name="Mariac C."/>
            <person name="Albertini E."/>
            <person name="Pupilli F."/>
            <person name="Ortiz J.P.A."/>
            <person name="Leblanc O."/>
        </authorList>
    </citation>
    <scope>NUCLEOTIDE SEQUENCE [LARGE SCALE GENOMIC DNA]</scope>
    <source>
        <strain evidence="9">R1</strain>
        <tissue evidence="9">Leaf</tissue>
    </source>
</reference>
<dbReference type="GO" id="GO:0006508">
    <property type="term" value="P:proteolysis"/>
    <property type="evidence" value="ECO:0007669"/>
    <property type="project" value="UniProtKB-KW"/>
</dbReference>
<dbReference type="InterPro" id="IPR043128">
    <property type="entry name" value="Rev_trsase/Diguanyl_cyclase"/>
</dbReference>
<keyword evidence="1" id="KW-0645">Protease</keyword>
<sequence>MPLAGYDVVLGTRWLGALGPIVWDLARRRMTFQHQGRPICWSGVASSSSPALGTTVAGEPLLEELLDSFGDVFAAPTGLPPKRSHDHRITLKTGAQPVAVRPYRYPAAHKDELERQCAAMMEQGIVRRNDSPFSSPVLLVKKPDGSWRFCVDYRALNALTVKDAFPIPVVDELLDELHGARFFSKLDLRSGYHQVRMRPQDVHKTAFRTHDGLYEFLVMAFGLCNAPATFQALMNDVLHPFLRRFVLVFFDDILIYSKSWADHLRHLRAVLSGRIKRAKFATSAMSSRRLDMDPAKVRAILDGRFHAARAVRGFVKRAKCAFGAPSVAYLGHVISAAGVDMDPAKVQAIVSDRDPVFTSASCASWARSCICPRRSTIPRTGGKLPGFDFASGANRVIVMYLAISAPRFDFIAYLHHAQATDPALVAIHGAVSVGTRAAPWVVVDDMSSLHETPSTARFIVRPRLPLPPSIRAYEPGETRIAIIAVAVVWADIGMDFVEALPRVHGKREERAAISSRAPLYCDVRYRFAKIVRLHGVPQSIVSDRDPTDGQTEAANRVIVIYLRCFTGDRPRQWLRWLPWAEYIYNTAYQSSLHETPFRVVYGRYPPSIHSYEPGDGGTRTTTDVRSIGRYPTTTSSIDRYPTRSLLRLRERAASSLPHSTKGKLKPRFVGPYRITELINEVAVRLELPPGARLHDVFHVGVLRKFIGTPPDMPPALPTVHHGAVVPDPLRVERARLARGVRQVLVHWRGEPAASASWEDLDDFRARFLDFQLEDELDLEGGRDVMCGRAYARRRRAGTFAGRRNVWPAPKMSRRPAPD</sequence>
<dbReference type="Gene3D" id="3.30.420.10">
    <property type="entry name" value="Ribonuclease H-like superfamily/Ribonuclease H"/>
    <property type="match status" value="1"/>
</dbReference>
<dbReference type="Proteomes" id="UP001341281">
    <property type="component" value="Chromosome 03"/>
</dbReference>
<dbReference type="PANTHER" id="PTHR24559">
    <property type="entry name" value="TRANSPOSON TY3-I GAG-POL POLYPROTEIN"/>
    <property type="match status" value="1"/>
</dbReference>
<evidence type="ECO:0000256" key="6">
    <source>
        <dbReference type="ARBA" id="ARBA00022801"/>
    </source>
</evidence>
<evidence type="ECO:0000256" key="4">
    <source>
        <dbReference type="ARBA" id="ARBA00022722"/>
    </source>
</evidence>
<dbReference type="PANTHER" id="PTHR24559:SF452">
    <property type="entry name" value="INTEGRASE CATALYTIC DOMAIN-CONTAINING PROTEIN"/>
    <property type="match status" value="1"/>
</dbReference>